<comment type="subunit">
    <text evidence="3">Homodimer.</text>
</comment>
<keyword evidence="2 3" id="KW-0413">Isomerase</keyword>
<evidence type="ECO:0000256" key="3">
    <source>
        <dbReference type="RuleBase" id="RU363013"/>
    </source>
</evidence>
<dbReference type="PROSITE" id="PS51440">
    <property type="entry name" value="TIM_2"/>
    <property type="match status" value="1"/>
</dbReference>
<dbReference type="GO" id="GO:0005829">
    <property type="term" value="C:cytosol"/>
    <property type="evidence" value="ECO:0007669"/>
    <property type="project" value="TreeGrafter"/>
</dbReference>
<keyword evidence="3" id="KW-0312">Gluconeogenesis</keyword>
<protein>
    <recommendedName>
        <fullName evidence="3">Triosephosphate isomerase</fullName>
        <ecNumber evidence="3">5.3.1.1</ecNumber>
    </recommendedName>
</protein>
<dbReference type="Gene3D" id="3.20.20.70">
    <property type="entry name" value="Aldolase class I"/>
    <property type="match status" value="1"/>
</dbReference>
<dbReference type="EMBL" id="AAZJ01000012">
    <property type="protein sequence ID" value="EDK13228.1"/>
    <property type="molecule type" value="Genomic_DNA"/>
</dbReference>
<dbReference type="UniPathway" id="UPA00138"/>
<evidence type="ECO:0000256" key="1">
    <source>
        <dbReference type="ARBA" id="ARBA00007422"/>
    </source>
</evidence>
<dbReference type="EC" id="5.3.1.1" evidence="3"/>
<name>A4P038_HAEIF</name>
<gene>
    <name evidence="4" type="ORF">CGSHiR3021_02848</name>
</gene>
<comment type="subcellular location">
    <subcellularLocation>
        <location evidence="3">Cytoplasm</location>
    </subcellularLocation>
</comment>
<dbReference type="InterPro" id="IPR035990">
    <property type="entry name" value="TIM_sf"/>
</dbReference>
<sequence>MARRPLVMGNWKLNGSKAFTKELIEGLKAELHDVTGCDVAIAPPVMYLGTAEAALSGCGCSCGGKSVIQLGAQNVDINVKGAFTGDISSEMLKDFGAKYIIIGHSERRTYHKESDEFVAKNLVH</sequence>
<keyword evidence="3" id="KW-0324">Glycolysis</keyword>
<dbReference type="InterPro" id="IPR013785">
    <property type="entry name" value="Aldolase_TIM"/>
</dbReference>
<comment type="catalytic activity">
    <reaction evidence="3">
        <text>D-glyceraldehyde 3-phosphate = dihydroxyacetone phosphate</text>
        <dbReference type="Rhea" id="RHEA:18585"/>
        <dbReference type="ChEBI" id="CHEBI:57642"/>
        <dbReference type="ChEBI" id="CHEBI:59776"/>
        <dbReference type="EC" id="5.3.1.1"/>
    </reaction>
</comment>
<evidence type="ECO:0000256" key="2">
    <source>
        <dbReference type="ARBA" id="ARBA00023235"/>
    </source>
</evidence>
<evidence type="ECO:0000313" key="5">
    <source>
        <dbReference type="Proteomes" id="UP000005596"/>
    </source>
</evidence>
<dbReference type="UniPathway" id="UPA00109">
    <property type="reaction ID" value="UER00189"/>
</dbReference>
<dbReference type="GO" id="GO:0004807">
    <property type="term" value="F:triose-phosphate isomerase activity"/>
    <property type="evidence" value="ECO:0007669"/>
    <property type="project" value="UniProtKB-EC"/>
</dbReference>
<comment type="pathway">
    <text evidence="3">Carbohydrate biosynthesis; gluconeogenesis.</text>
</comment>
<comment type="pathway">
    <text evidence="3">Carbohydrate degradation; glycolysis; D-glyceraldehyde 3-phosphate from glycerone phosphate: step 1/1.</text>
</comment>
<dbReference type="GO" id="GO:0006094">
    <property type="term" value="P:gluconeogenesis"/>
    <property type="evidence" value="ECO:0007669"/>
    <property type="project" value="UniProtKB-UniPathway"/>
</dbReference>
<accession>A4P038</accession>
<keyword evidence="3" id="KW-0963">Cytoplasm</keyword>
<comment type="similarity">
    <text evidence="1 3">Belongs to the triosephosphate isomerase family.</text>
</comment>
<organism evidence="4 5">
    <name type="scientific">Haemophilus influenzae 22.4-21</name>
    <dbReference type="NCBI Taxonomy" id="375063"/>
    <lineage>
        <taxon>Bacteria</taxon>
        <taxon>Pseudomonadati</taxon>
        <taxon>Pseudomonadota</taxon>
        <taxon>Gammaproteobacteria</taxon>
        <taxon>Pasteurellales</taxon>
        <taxon>Pasteurellaceae</taxon>
        <taxon>Haemophilus</taxon>
    </lineage>
</organism>
<reference evidence="4 5" key="1">
    <citation type="journal article" date="2007" name="Genome Biol.">
        <title>Characterization and modeling of the Haemophilus influenzae core and supragenomes based on the complete genomic sequences of Rd and 12 clinical nontypeable strains.</title>
        <authorList>
            <person name="Hogg J.S."/>
            <person name="Hu F.Z."/>
            <person name="Janto B."/>
            <person name="Boissy R."/>
            <person name="Hayes J."/>
            <person name="Keefe R."/>
            <person name="Post J.C."/>
            <person name="Ehrlich G.D."/>
        </authorList>
    </citation>
    <scope>NUCLEOTIDE SEQUENCE [LARGE SCALE GENOMIC DNA]</scope>
    <source>
        <strain evidence="4 5">22.4-21</strain>
    </source>
</reference>
<dbReference type="Pfam" id="PF00121">
    <property type="entry name" value="TIM"/>
    <property type="match status" value="1"/>
</dbReference>
<dbReference type="InterPro" id="IPR000652">
    <property type="entry name" value="Triosephosphate_isomerase"/>
</dbReference>
<dbReference type="PANTHER" id="PTHR21139:SF42">
    <property type="entry name" value="TRIOSEPHOSPHATE ISOMERASE"/>
    <property type="match status" value="1"/>
</dbReference>
<dbReference type="SUPFAM" id="SSF51351">
    <property type="entry name" value="Triosephosphate isomerase (TIM)"/>
    <property type="match status" value="1"/>
</dbReference>
<dbReference type="GO" id="GO:0019563">
    <property type="term" value="P:glycerol catabolic process"/>
    <property type="evidence" value="ECO:0007669"/>
    <property type="project" value="TreeGrafter"/>
</dbReference>
<dbReference type="GO" id="GO:0046166">
    <property type="term" value="P:glyceraldehyde-3-phosphate biosynthetic process"/>
    <property type="evidence" value="ECO:0007669"/>
    <property type="project" value="TreeGrafter"/>
</dbReference>
<evidence type="ECO:0000313" key="4">
    <source>
        <dbReference type="EMBL" id="EDK13228.1"/>
    </source>
</evidence>
<proteinExistence type="inferred from homology"/>
<dbReference type="GO" id="GO:0006096">
    <property type="term" value="P:glycolytic process"/>
    <property type="evidence" value="ECO:0007669"/>
    <property type="project" value="UniProtKB-UniPathway"/>
</dbReference>
<dbReference type="AlphaFoldDB" id="A4P038"/>
<dbReference type="Proteomes" id="UP000005596">
    <property type="component" value="Unassembled WGS sequence"/>
</dbReference>
<dbReference type="CDD" id="cd00311">
    <property type="entry name" value="TIM"/>
    <property type="match status" value="1"/>
</dbReference>
<dbReference type="BioCyc" id="HINF375063:G119K-1872-MONOMER"/>
<dbReference type="PANTHER" id="PTHR21139">
    <property type="entry name" value="TRIOSEPHOSPHATE ISOMERASE"/>
    <property type="match status" value="1"/>
</dbReference>